<dbReference type="Proteomes" id="UP000249115">
    <property type="component" value="Unassembled WGS sequence"/>
</dbReference>
<dbReference type="AlphaFoldDB" id="A0A2W7QZB5"/>
<evidence type="ECO:0000313" key="1">
    <source>
        <dbReference type="EMBL" id="PZX49027.1"/>
    </source>
</evidence>
<proteinExistence type="predicted"/>
<gene>
    <name evidence="1" type="ORF">LV84_04304</name>
</gene>
<organism evidence="1 2">
    <name type="scientific">Algoriphagus ratkowskyi</name>
    <dbReference type="NCBI Taxonomy" id="57028"/>
    <lineage>
        <taxon>Bacteria</taxon>
        <taxon>Pseudomonadati</taxon>
        <taxon>Bacteroidota</taxon>
        <taxon>Cytophagia</taxon>
        <taxon>Cytophagales</taxon>
        <taxon>Cyclobacteriaceae</taxon>
        <taxon>Algoriphagus</taxon>
    </lineage>
</organism>
<name>A0A2W7QZB5_9BACT</name>
<protein>
    <submittedName>
        <fullName evidence="1">Uncharacterized protein</fullName>
    </submittedName>
</protein>
<reference evidence="1 2" key="1">
    <citation type="submission" date="2018-06" db="EMBL/GenBank/DDBJ databases">
        <title>Genomic Encyclopedia of Archaeal and Bacterial Type Strains, Phase II (KMG-II): from individual species to whole genera.</title>
        <authorList>
            <person name="Goeker M."/>
        </authorList>
    </citation>
    <scope>NUCLEOTIDE SEQUENCE [LARGE SCALE GENOMIC DNA]</scope>
    <source>
        <strain evidence="1 2">DSM 22686</strain>
    </source>
</reference>
<sequence length="47" mass="5364">MNKLIAKTSKPLIILLNAIRQNCVLLVTKQPYANVYFISLLLLTNDF</sequence>
<dbReference type="EMBL" id="QKZU01000036">
    <property type="protein sequence ID" value="PZX49027.1"/>
    <property type="molecule type" value="Genomic_DNA"/>
</dbReference>
<evidence type="ECO:0000313" key="2">
    <source>
        <dbReference type="Proteomes" id="UP000249115"/>
    </source>
</evidence>
<accession>A0A2W7QZB5</accession>
<comment type="caution">
    <text evidence="1">The sequence shown here is derived from an EMBL/GenBank/DDBJ whole genome shotgun (WGS) entry which is preliminary data.</text>
</comment>